<gene>
    <name evidence="1" type="ORF">POF50_017770</name>
</gene>
<dbReference type="RefSeq" id="WP_271318316.1">
    <property type="nucleotide sequence ID" value="NZ_JABXJJ020000020.1"/>
</dbReference>
<evidence type="ECO:0000313" key="1">
    <source>
        <dbReference type="EMBL" id="MDI5971169.1"/>
    </source>
</evidence>
<reference evidence="1" key="1">
    <citation type="submission" date="2023-05" db="EMBL/GenBank/DDBJ databases">
        <title>Streptantibioticus silvisoli sp. nov., acidotolerant actinomycetes 1 from pine litter.</title>
        <authorList>
            <person name="Swiecimska M."/>
            <person name="Golinska P."/>
            <person name="Sangal V."/>
            <person name="Wachnowicz B."/>
            <person name="Goodfellow M."/>
        </authorList>
    </citation>
    <scope>NUCLEOTIDE SEQUENCE</scope>
    <source>
        <strain evidence="1">SL13</strain>
    </source>
</reference>
<dbReference type="Gene3D" id="3.40.630.30">
    <property type="match status" value="1"/>
</dbReference>
<name>A0AA90H0R7_9ACTN</name>
<dbReference type="AlphaFoldDB" id="A0AA90H0R7"/>
<protein>
    <submittedName>
        <fullName evidence="1">Uncharacterized protein</fullName>
    </submittedName>
</protein>
<comment type="caution">
    <text evidence="1">The sequence shown here is derived from an EMBL/GenBank/DDBJ whole genome shotgun (WGS) entry which is preliminary data.</text>
</comment>
<dbReference type="EMBL" id="JABXJJ020000020">
    <property type="protein sequence ID" value="MDI5971169.1"/>
    <property type="molecule type" value="Genomic_DNA"/>
</dbReference>
<accession>A0AA90H0R7</accession>
<sequence length="83" mass="8928">MAATSHARFATRPAGLDERRGWYAQFAPSGPHRMAVARCGGRVAGCACSRRRREQEAFRETAEASIGLRRPRALGSAARGAAD</sequence>
<proteinExistence type="predicted"/>
<organism evidence="1">
    <name type="scientific">Streptantibioticus silvisoli</name>
    <dbReference type="NCBI Taxonomy" id="2705255"/>
    <lineage>
        <taxon>Bacteria</taxon>
        <taxon>Bacillati</taxon>
        <taxon>Actinomycetota</taxon>
        <taxon>Actinomycetes</taxon>
        <taxon>Kitasatosporales</taxon>
        <taxon>Streptomycetaceae</taxon>
        <taxon>Streptantibioticus</taxon>
    </lineage>
</organism>